<organism evidence="1 2">
    <name type="scientific">Serratia phage vB_SmaS_Rovert</name>
    <dbReference type="NCBI Taxonomy" id="2777363"/>
    <lineage>
        <taxon>Viruses</taxon>
        <taxon>Duplodnaviria</taxon>
        <taxon>Heunggongvirae</taxon>
        <taxon>Uroviricota</taxon>
        <taxon>Caudoviricetes</taxon>
        <taxon>Rovertvirus</taxon>
        <taxon>Rovertvirus rovert</taxon>
    </lineage>
</organism>
<keyword evidence="2" id="KW-1185">Reference proteome</keyword>
<sequence length="79" mass="8933">MAFLIGDKMNKISLKLFHAIFDAENDVATMRAMGCYGMANAANKLKVKKLRRYFKEFSGKSVNSLHLQAYGRMNRNKAG</sequence>
<dbReference type="RefSeq" id="YP_010774068.1">
    <property type="nucleotide sequence ID" value="NC_074751.1"/>
</dbReference>
<reference evidence="1 2" key="1">
    <citation type="submission" date="2020-09" db="EMBL/GenBank/DDBJ databases">
        <authorList>
            <person name="Marshall N."/>
            <person name="Wilson M.E."/>
            <person name="Walker J.K."/>
            <person name="Johnson L."/>
            <person name="Sharma R."/>
            <person name="Carr E."/>
            <person name="Grose J.H."/>
        </authorList>
    </citation>
    <scope>NUCLEOTIDE SEQUENCE [LARGE SCALE GENOMIC DNA]</scope>
</reference>
<dbReference type="Proteomes" id="UP000595249">
    <property type="component" value="Segment"/>
</dbReference>
<evidence type="ECO:0000313" key="1">
    <source>
        <dbReference type="EMBL" id="QPX74982.1"/>
    </source>
</evidence>
<evidence type="ECO:0000313" key="2">
    <source>
        <dbReference type="Proteomes" id="UP000595249"/>
    </source>
</evidence>
<proteinExistence type="predicted"/>
<name>A0A7T3N9Q9_9CAUD</name>
<dbReference type="KEGG" id="vg:80456969"/>
<accession>A0A7T3N9Q9</accession>
<protein>
    <submittedName>
        <fullName evidence="1">Uncharacterized protein</fullName>
    </submittedName>
</protein>
<dbReference type="GeneID" id="80456969"/>
<dbReference type="EMBL" id="MW021761">
    <property type="protein sequence ID" value="QPX74982.1"/>
    <property type="molecule type" value="Genomic_DNA"/>
</dbReference>